<dbReference type="AlphaFoldDB" id="A0A0B7ADK9"/>
<gene>
    <name evidence="1" type="primary">ORF113539</name>
</gene>
<name>A0A0B7ADK9_9EUPU</name>
<evidence type="ECO:0000313" key="1">
    <source>
        <dbReference type="EMBL" id="CEK79089.1"/>
    </source>
</evidence>
<dbReference type="EMBL" id="HACG01032224">
    <property type="protein sequence ID" value="CEK79089.1"/>
    <property type="molecule type" value="Transcribed_RNA"/>
</dbReference>
<proteinExistence type="predicted"/>
<protein>
    <submittedName>
        <fullName evidence="1">Uncharacterized protein</fullName>
    </submittedName>
</protein>
<reference evidence="1" key="1">
    <citation type="submission" date="2014-12" db="EMBL/GenBank/DDBJ databases">
        <title>Insight into the proteome of Arion vulgaris.</title>
        <authorList>
            <person name="Aradska J."/>
            <person name="Bulat T."/>
            <person name="Smidak R."/>
            <person name="Sarate P."/>
            <person name="Gangsoo J."/>
            <person name="Sialana F."/>
            <person name="Bilban M."/>
            <person name="Lubec G."/>
        </authorList>
    </citation>
    <scope>NUCLEOTIDE SEQUENCE</scope>
    <source>
        <tissue evidence="1">Skin</tissue>
    </source>
</reference>
<organism evidence="1">
    <name type="scientific">Arion vulgaris</name>
    <dbReference type="NCBI Taxonomy" id="1028688"/>
    <lineage>
        <taxon>Eukaryota</taxon>
        <taxon>Metazoa</taxon>
        <taxon>Spiralia</taxon>
        <taxon>Lophotrochozoa</taxon>
        <taxon>Mollusca</taxon>
        <taxon>Gastropoda</taxon>
        <taxon>Heterobranchia</taxon>
        <taxon>Euthyneura</taxon>
        <taxon>Panpulmonata</taxon>
        <taxon>Eupulmonata</taxon>
        <taxon>Stylommatophora</taxon>
        <taxon>Helicina</taxon>
        <taxon>Arionoidea</taxon>
        <taxon>Arionidae</taxon>
        <taxon>Arion</taxon>
    </lineage>
</organism>
<accession>A0A0B7ADK9</accession>
<feature type="non-terminal residue" evidence="1">
    <location>
        <position position="1"/>
    </location>
</feature>
<sequence length="61" mass="7231">LESWAVESEVRALESREEANIAKVEARKWRRRESYFRSLLVRAIDDENTPTDVLEHYPSLI</sequence>